<dbReference type="InterPro" id="IPR012893">
    <property type="entry name" value="HipA-like_C"/>
</dbReference>
<dbReference type="Proteomes" id="UP000321412">
    <property type="component" value="Unassembled WGS sequence"/>
</dbReference>
<evidence type="ECO:0000313" key="6">
    <source>
        <dbReference type="Proteomes" id="UP000321412"/>
    </source>
</evidence>
<dbReference type="EMBL" id="VOSM01000003">
    <property type="protein sequence ID" value="TXD37721.1"/>
    <property type="molecule type" value="Genomic_DNA"/>
</dbReference>
<comment type="similarity">
    <text evidence="1">Belongs to the HipA Ser/Thr kinase family.</text>
</comment>
<dbReference type="RefSeq" id="WP_146980874.1">
    <property type="nucleotide sequence ID" value="NZ_VOSM01000003.1"/>
</dbReference>
<evidence type="ECO:0000313" key="5">
    <source>
        <dbReference type="EMBL" id="TXD37721.1"/>
    </source>
</evidence>
<accession>A0A5C6XD78</accession>
<dbReference type="PANTHER" id="PTHR37419:SF1">
    <property type="entry name" value="SERINE_THREONINE-PROTEIN KINASE TOXIN HIPA"/>
    <property type="match status" value="1"/>
</dbReference>
<feature type="domain" description="HipA-like C-terminal" evidence="4">
    <location>
        <begin position="52"/>
        <end position="292"/>
    </location>
</feature>
<evidence type="ECO:0000256" key="2">
    <source>
        <dbReference type="ARBA" id="ARBA00022679"/>
    </source>
</evidence>
<dbReference type="AlphaFoldDB" id="A0A5C6XD78"/>
<sequence>MNRCLSTLAKLDEEGYSAPALARLADRRAFPPRLEFTRADIMEIRTRTAAHMSISGVQEKISLRLHRGKLQPVTEDGEYILKPIPGLALPRFQEDVPANENLTMQLAEQIYGIHTAPNACIRLANSELAYITRRFDRRRDGTRVAQEDFCQLMGKTPESAGPLYKYGASYEELGQALRKYCSAYPVELEKLFRQIVFNYAVANGDAHLKNFSLQQTATFGDYVLTPAYDLLCTKLHLPEESRLAIDLFAEDEEPESIATYGFVTGADLLDLASRFGLIEQRARTILNDICDHRDKARDLIARSFLSDEAKVVYQAIFDERLRALEIRG</sequence>
<gene>
    <name evidence="5" type="ORF">FRC98_08520</name>
</gene>
<name>A0A5C6XD78_9DELT</name>
<keyword evidence="6" id="KW-1185">Reference proteome</keyword>
<dbReference type="OrthoDB" id="9805913at2"/>
<keyword evidence="2" id="KW-0808">Transferase</keyword>
<evidence type="ECO:0000256" key="1">
    <source>
        <dbReference type="ARBA" id="ARBA00010164"/>
    </source>
</evidence>
<comment type="caution">
    <text evidence="5">The sequence shown here is derived from an EMBL/GenBank/DDBJ whole genome shotgun (WGS) entry which is preliminary data.</text>
</comment>
<dbReference type="InterPro" id="IPR052028">
    <property type="entry name" value="HipA_Ser/Thr_kinase"/>
</dbReference>
<protein>
    <submittedName>
        <fullName evidence="5">HipA domain-containing protein</fullName>
    </submittedName>
</protein>
<organism evidence="5 6">
    <name type="scientific">Lujinxingia vulgaris</name>
    <dbReference type="NCBI Taxonomy" id="2600176"/>
    <lineage>
        <taxon>Bacteria</taxon>
        <taxon>Deltaproteobacteria</taxon>
        <taxon>Bradymonadales</taxon>
        <taxon>Lujinxingiaceae</taxon>
        <taxon>Lujinxingia</taxon>
    </lineage>
</organism>
<proteinExistence type="inferred from homology"/>
<dbReference type="PANTHER" id="PTHR37419">
    <property type="entry name" value="SERINE/THREONINE-PROTEIN KINASE TOXIN HIPA"/>
    <property type="match status" value="1"/>
</dbReference>
<reference evidence="5 6" key="1">
    <citation type="submission" date="2019-08" db="EMBL/GenBank/DDBJ databases">
        <title>Bradymonadales sp. TMQ4.</title>
        <authorList>
            <person name="Liang Q."/>
        </authorList>
    </citation>
    <scope>NUCLEOTIDE SEQUENCE [LARGE SCALE GENOMIC DNA]</scope>
    <source>
        <strain evidence="5 6">TMQ4</strain>
    </source>
</reference>
<dbReference type="GO" id="GO:0005829">
    <property type="term" value="C:cytosol"/>
    <property type="evidence" value="ECO:0007669"/>
    <property type="project" value="TreeGrafter"/>
</dbReference>
<dbReference type="GO" id="GO:0004674">
    <property type="term" value="F:protein serine/threonine kinase activity"/>
    <property type="evidence" value="ECO:0007669"/>
    <property type="project" value="TreeGrafter"/>
</dbReference>
<keyword evidence="3" id="KW-0418">Kinase</keyword>
<evidence type="ECO:0000259" key="4">
    <source>
        <dbReference type="Pfam" id="PF07804"/>
    </source>
</evidence>
<dbReference type="Gene3D" id="1.10.1070.20">
    <property type="match status" value="1"/>
</dbReference>
<evidence type="ECO:0000256" key="3">
    <source>
        <dbReference type="ARBA" id="ARBA00022777"/>
    </source>
</evidence>
<dbReference type="Pfam" id="PF07804">
    <property type="entry name" value="HipA_C"/>
    <property type="match status" value="1"/>
</dbReference>